<dbReference type="OrthoDB" id="10016597at2759"/>
<dbReference type="Pfam" id="PF08657">
    <property type="entry name" value="DASH_Spc34"/>
    <property type="match status" value="2"/>
</dbReference>
<evidence type="ECO:0000256" key="3">
    <source>
        <dbReference type="ARBA" id="ARBA00004629"/>
    </source>
</evidence>
<reference evidence="21" key="1">
    <citation type="journal article" date="2021" name="Open Biol.">
        <title>Shared evolutionary footprints suggest mitochondrial oxidative damage underlies multiple complex I losses in fungi.</title>
        <authorList>
            <person name="Schikora-Tamarit M.A."/>
            <person name="Marcet-Houben M."/>
            <person name="Nosek J."/>
            <person name="Gabaldon T."/>
        </authorList>
    </citation>
    <scope>NUCLEOTIDE SEQUENCE</scope>
    <source>
        <strain evidence="21">CBS2887</strain>
    </source>
</reference>
<dbReference type="GO" id="GO:0051301">
    <property type="term" value="P:cell division"/>
    <property type="evidence" value="ECO:0007669"/>
    <property type="project" value="UniProtKB-KW"/>
</dbReference>
<comment type="caution">
    <text evidence="21">The sequence shown here is derived from an EMBL/GenBank/DDBJ whole genome shotgun (WGS) entry which is preliminary data.</text>
</comment>
<evidence type="ECO:0000256" key="11">
    <source>
        <dbReference type="ARBA" id="ARBA00022838"/>
    </source>
</evidence>
<keyword evidence="15" id="KW-0131">Cell cycle</keyword>
<keyword evidence="9" id="KW-0498">Mitosis</keyword>
<keyword evidence="5" id="KW-0158">Chromosome</keyword>
<evidence type="ECO:0000256" key="9">
    <source>
        <dbReference type="ARBA" id="ARBA00022776"/>
    </source>
</evidence>
<name>A0A9P8QAZ8_WICPI</name>
<dbReference type="EMBL" id="JAEUBG010001567">
    <property type="protein sequence ID" value="KAH3686200.1"/>
    <property type="molecule type" value="Genomic_DNA"/>
</dbReference>
<dbReference type="GO" id="GO:0005876">
    <property type="term" value="C:spindle microtubule"/>
    <property type="evidence" value="ECO:0007669"/>
    <property type="project" value="InterPro"/>
</dbReference>
<evidence type="ECO:0000313" key="21">
    <source>
        <dbReference type="EMBL" id="KAH3686200.1"/>
    </source>
</evidence>
<gene>
    <name evidence="21" type="ORF">WICPIJ_002834</name>
</gene>
<dbReference type="AlphaFoldDB" id="A0A9P8QAZ8"/>
<evidence type="ECO:0000313" key="22">
    <source>
        <dbReference type="Proteomes" id="UP000774326"/>
    </source>
</evidence>
<evidence type="ECO:0000256" key="8">
    <source>
        <dbReference type="ARBA" id="ARBA00022701"/>
    </source>
</evidence>
<evidence type="ECO:0000256" key="1">
    <source>
        <dbReference type="ARBA" id="ARBA00004123"/>
    </source>
</evidence>
<keyword evidence="8" id="KW-0493">Microtubule</keyword>
<evidence type="ECO:0000256" key="19">
    <source>
        <dbReference type="SAM" id="Coils"/>
    </source>
</evidence>
<reference evidence="21" key="2">
    <citation type="submission" date="2021-01" db="EMBL/GenBank/DDBJ databases">
        <authorList>
            <person name="Schikora-Tamarit M.A."/>
        </authorList>
    </citation>
    <scope>NUCLEOTIDE SEQUENCE</scope>
    <source>
        <strain evidence="21">CBS2887</strain>
    </source>
</reference>
<comment type="subcellular location">
    <subcellularLocation>
        <location evidence="3">Chromosome</location>
        <location evidence="3">Centromere</location>
        <location evidence="3">Kinetochore</location>
    </subcellularLocation>
    <subcellularLocation>
        <location evidence="2">Cytoplasm</location>
        <location evidence="2">Cytoskeleton</location>
        <location evidence="2">Spindle</location>
    </subcellularLocation>
    <subcellularLocation>
        <location evidence="1">Nucleus</location>
    </subcellularLocation>
</comment>
<feature type="coiled-coil region" evidence="19">
    <location>
        <begin position="65"/>
        <end position="92"/>
    </location>
</feature>
<organism evidence="21 22">
    <name type="scientific">Wickerhamomyces pijperi</name>
    <name type="common">Yeast</name>
    <name type="synonym">Pichia pijperi</name>
    <dbReference type="NCBI Taxonomy" id="599730"/>
    <lineage>
        <taxon>Eukaryota</taxon>
        <taxon>Fungi</taxon>
        <taxon>Dikarya</taxon>
        <taxon>Ascomycota</taxon>
        <taxon>Saccharomycotina</taxon>
        <taxon>Saccharomycetes</taxon>
        <taxon>Phaffomycetales</taxon>
        <taxon>Wickerhamomycetaceae</taxon>
        <taxon>Wickerhamomyces</taxon>
    </lineage>
</organism>
<keyword evidence="12 19" id="KW-0175">Coiled coil</keyword>
<sequence>MSELNSFIESINNTSKSIQSINFPPPGIFTNAIVSKPNIYALLRDATEQENALYYIDNQGKPERKDGKRGAVDRLNEEFENVELQNQQAASDSFNPNQDMIPDNTRPSVIPISSTESRGTFLHNGGVENLMDRFNEETQLDHEVEVLIETVRELSQRYPVRGTEEKLADYKEKWTKIKNDIKVIEKRIESQKKQEQALEDGEATLQEQEHTRYENLLQGQSPEKRSTAASAASSSSSVQEQIRETEFEIRKLKLEIEAKKRQSLWLTQENNN</sequence>
<keyword evidence="22" id="KW-1185">Reference proteome</keyword>
<feature type="coiled-coil region" evidence="19">
    <location>
        <begin position="181"/>
        <end position="211"/>
    </location>
</feature>
<evidence type="ECO:0000256" key="16">
    <source>
        <dbReference type="ARBA" id="ARBA00023328"/>
    </source>
</evidence>
<keyword evidence="6" id="KW-0963">Cytoplasm</keyword>
<keyword evidence="13" id="KW-0206">Cytoskeleton</keyword>
<dbReference type="GO" id="GO:0042729">
    <property type="term" value="C:DASH complex"/>
    <property type="evidence" value="ECO:0007669"/>
    <property type="project" value="InterPro"/>
</dbReference>
<keyword evidence="14" id="KW-0539">Nucleus</keyword>
<dbReference type="GO" id="GO:0008608">
    <property type="term" value="P:attachment of spindle microtubules to kinetochore"/>
    <property type="evidence" value="ECO:0007669"/>
    <property type="project" value="InterPro"/>
</dbReference>
<evidence type="ECO:0000256" key="4">
    <source>
        <dbReference type="ARBA" id="ARBA00008491"/>
    </source>
</evidence>
<evidence type="ECO:0000256" key="18">
    <source>
        <dbReference type="ARBA" id="ARBA00044346"/>
    </source>
</evidence>
<keyword evidence="11" id="KW-0995">Kinetochore</keyword>
<keyword evidence="7" id="KW-0132">Cell division</keyword>
<evidence type="ECO:0000256" key="14">
    <source>
        <dbReference type="ARBA" id="ARBA00023242"/>
    </source>
</evidence>
<feature type="region of interest" description="Disordered" evidence="20">
    <location>
        <begin position="217"/>
        <end position="242"/>
    </location>
</feature>
<evidence type="ECO:0000256" key="17">
    <source>
        <dbReference type="ARBA" id="ARBA00044112"/>
    </source>
</evidence>
<dbReference type="InterPro" id="IPR013966">
    <property type="entry name" value="Spc34"/>
</dbReference>
<proteinExistence type="inferred from homology"/>
<evidence type="ECO:0000256" key="10">
    <source>
        <dbReference type="ARBA" id="ARBA00022829"/>
    </source>
</evidence>
<comment type="similarity">
    <text evidence="4">Belongs to the DASH complex SPC34 family.</text>
</comment>
<accession>A0A9P8QAZ8</accession>
<evidence type="ECO:0000256" key="5">
    <source>
        <dbReference type="ARBA" id="ARBA00022454"/>
    </source>
</evidence>
<evidence type="ECO:0000256" key="2">
    <source>
        <dbReference type="ARBA" id="ARBA00004186"/>
    </source>
</evidence>
<evidence type="ECO:0000256" key="13">
    <source>
        <dbReference type="ARBA" id="ARBA00023212"/>
    </source>
</evidence>
<evidence type="ECO:0000256" key="15">
    <source>
        <dbReference type="ARBA" id="ARBA00023306"/>
    </source>
</evidence>
<keyword evidence="16" id="KW-0137">Centromere</keyword>
<evidence type="ECO:0000256" key="20">
    <source>
        <dbReference type="SAM" id="MobiDB-lite"/>
    </source>
</evidence>
<protein>
    <recommendedName>
        <fullName evidence="17">DASH complex subunit SPC34</fullName>
    </recommendedName>
    <alternativeName>
        <fullName evidence="18">Outer kinetochore protein SPC34</fullName>
    </alternativeName>
</protein>
<evidence type="ECO:0000256" key="7">
    <source>
        <dbReference type="ARBA" id="ARBA00022618"/>
    </source>
</evidence>
<evidence type="ECO:0000256" key="6">
    <source>
        <dbReference type="ARBA" id="ARBA00022490"/>
    </source>
</evidence>
<evidence type="ECO:0000256" key="12">
    <source>
        <dbReference type="ARBA" id="ARBA00023054"/>
    </source>
</evidence>
<feature type="compositionally biased region" description="Low complexity" evidence="20">
    <location>
        <begin position="227"/>
        <end position="237"/>
    </location>
</feature>
<keyword evidence="10" id="KW-0159">Chromosome partition</keyword>
<dbReference type="Proteomes" id="UP000774326">
    <property type="component" value="Unassembled WGS sequence"/>
</dbReference>